<evidence type="ECO:0000313" key="2">
    <source>
        <dbReference type="EMBL" id="MFC7390936.1"/>
    </source>
</evidence>
<proteinExistence type="predicted"/>
<reference evidence="3" key="1">
    <citation type="journal article" date="2019" name="Int. J. Syst. Evol. Microbiol.">
        <title>The Global Catalogue of Microorganisms (GCM) 10K type strain sequencing project: providing services to taxonomists for standard genome sequencing and annotation.</title>
        <authorList>
            <consortium name="The Broad Institute Genomics Platform"/>
            <consortium name="The Broad Institute Genome Sequencing Center for Infectious Disease"/>
            <person name="Wu L."/>
            <person name="Ma J."/>
        </authorList>
    </citation>
    <scope>NUCLEOTIDE SEQUENCE [LARGE SCALE GENOMIC DNA]</scope>
    <source>
        <strain evidence="3">CCUG 55590</strain>
    </source>
</reference>
<name>A0ABW2PRM5_9BACL</name>
<keyword evidence="1" id="KW-0812">Transmembrane</keyword>
<feature type="transmembrane region" description="Helical" evidence="1">
    <location>
        <begin position="69"/>
        <end position="93"/>
    </location>
</feature>
<comment type="caution">
    <text evidence="2">The sequence shown here is derived from an EMBL/GenBank/DDBJ whole genome shotgun (WGS) entry which is preliminary data.</text>
</comment>
<accession>A0ABW2PRM5</accession>
<protein>
    <submittedName>
        <fullName evidence="2">Uncharacterized protein</fullName>
    </submittedName>
</protein>
<sequence>MQSLPIDGLFYIGLGTIFLVTALLGFGIKRLTKHGMTGFYVLLATSLSLFFWLLLWFQEATRALFMGTIPWLFNLFFGTVLYLIFVGISFLLLKRQPRHT</sequence>
<feature type="transmembrane region" description="Helical" evidence="1">
    <location>
        <begin position="6"/>
        <end position="26"/>
    </location>
</feature>
<feature type="transmembrane region" description="Helical" evidence="1">
    <location>
        <begin position="38"/>
        <end position="57"/>
    </location>
</feature>
<gene>
    <name evidence="2" type="ORF">ACFQO8_12405</name>
</gene>
<dbReference type="EMBL" id="JBHTCE010000003">
    <property type="protein sequence ID" value="MFC7390936.1"/>
    <property type="molecule type" value="Genomic_DNA"/>
</dbReference>
<keyword evidence="3" id="KW-1185">Reference proteome</keyword>
<dbReference type="Proteomes" id="UP001596439">
    <property type="component" value="Unassembled WGS sequence"/>
</dbReference>
<organism evidence="2 3">
    <name type="scientific">Exiguobacterium aestuarii</name>
    <dbReference type="NCBI Taxonomy" id="273527"/>
    <lineage>
        <taxon>Bacteria</taxon>
        <taxon>Bacillati</taxon>
        <taxon>Bacillota</taxon>
        <taxon>Bacilli</taxon>
        <taxon>Bacillales</taxon>
        <taxon>Bacillales Family XII. Incertae Sedis</taxon>
        <taxon>Exiguobacterium</taxon>
    </lineage>
</organism>
<evidence type="ECO:0000313" key="3">
    <source>
        <dbReference type="Proteomes" id="UP001596439"/>
    </source>
</evidence>
<evidence type="ECO:0000256" key="1">
    <source>
        <dbReference type="SAM" id="Phobius"/>
    </source>
</evidence>
<keyword evidence="1" id="KW-0472">Membrane</keyword>
<dbReference type="RefSeq" id="WP_214790775.1">
    <property type="nucleotide sequence ID" value="NZ_JANIEL010000086.1"/>
</dbReference>
<keyword evidence="1" id="KW-1133">Transmembrane helix</keyword>